<dbReference type="InterPro" id="IPR013424">
    <property type="entry name" value="Ice-binding_C"/>
</dbReference>
<protein>
    <submittedName>
        <fullName evidence="3">PEPxxWA-CTERM sorting domain-containing protein</fullName>
    </submittedName>
</protein>
<dbReference type="RefSeq" id="WP_380938812.1">
    <property type="nucleotide sequence ID" value="NZ_JBHUFC010000002.1"/>
</dbReference>
<dbReference type="Pfam" id="PF07589">
    <property type="entry name" value="PEP-CTERM"/>
    <property type="match status" value="1"/>
</dbReference>
<sequence length="247" mass="25141">MKKILAASALALSFTAATGANAAVIGIYGGNSNSDIASFLTANGHTVKQNQYSVSGANYTGLDTVILLRTSGDAATASFVKNGGRLITEWDAASWALGAGNLLNADDSYYGYLATNTEISFTQAGTAAGLGTGIGSSYSAGGASEFFRTFSNIGSGVEVWGTRPDGSASIIAGASGKGFVVVNGADWADSFAYAGAQNKQLLLTSLTADAVTSAVPEPATWAMMLIGFGGIGASMRRRKQVARVRFA</sequence>
<organism evidence="3 4">
    <name type="scientific">Sphingomonas floccifaciens</name>
    <dbReference type="NCBI Taxonomy" id="1844115"/>
    <lineage>
        <taxon>Bacteria</taxon>
        <taxon>Pseudomonadati</taxon>
        <taxon>Pseudomonadota</taxon>
        <taxon>Alphaproteobacteria</taxon>
        <taxon>Sphingomonadales</taxon>
        <taxon>Sphingomonadaceae</taxon>
        <taxon>Sphingomonas</taxon>
    </lineage>
</organism>
<dbReference type="Proteomes" id="UP001597283">
    <property type="component" value="Unassembled WGS sequence"/>
</dbReference>
<evidence type="ECO:0000313" key="4">
    <source>
        <dbReference type="Proteomes" id="UP001597283"/>
    </source>
</evidence>
<keyword evidence="4" id="KW-1185">Reference proteome</keyword>
<feature type="domain" description="Ice-binding protein C-terminal" evidence="2">
    <location>
        <begin position="214"/>
        <end position="238"/>
    </location>
</feature>
<evidence type="ECO:0000256" key="1">
    <source>
        <dbReference type="SAM" id="SignalP"/>
    </source>
</evidence>
<evidence type="ECO:0000259" key="2">
    <source>
        <dbReference type="Pfam" id="PF07589"/>
    </source>
</evidence>
<keyword evidence="1" id="KW-0732">Signal</keyword>
<dbReference type="NCBIfam" id="TIGR02595">
    <property type="entry name" value="PEP_CTERM"/>
    <property type="match status" value="1"/>
</dbReference>
<comment type="caution">
    <text evidence="3">The sequence shown here is derived from an EMBL/GenBank/DDBJ whole genome shotgun (WGS) entry which is preliminary data.</text>
</comment>
<reference evidence="4" key="1">
    <citation type="journal article" date="2019" name="Int. J. Syst. Evol. Microbiol.">
        <title>The Global Catalogue of Microorganisms (GCM) 10K type strain sequencing project: providing services to taxonomists for standard genome sequencing and annotation.</title>
        <authorList>
            <consortium name="The Broad Institute Genomics Platform"/>
            <consortium name="The Broad Institute Genome Sequencing Center for Infectious Disease"/>
            <person name="Wu L."/>
            <person name="Ma J."/>
        </authorList>
    </citation>
    <scope>NUCLEOTIDE SEQUENCE [LARGE SCALE GENOMIC DNA]</scope>
    <source>
        <strain evidence="4">Q85</strain>
    </source>
</reference>
<accession>A0ABW4N9G4</accession>
<proteinExistence type="predicted"/>
<evidence type="ECO:0000313" key="3">
    <source>
        <dbReference type="EMBL" id="MFD1786641.1"/>
    </source>
</evidence>
<feature type="chain" id="PRO_5047344557" evidence="1">
    <location>
        <begin position="23"/>
        <end position="247"/>
    </location>
</feature>
<gene>
    <name evidence="3" type="ORF">ACFSC3_03550</name>
</gene>
<dbReference type="NCBIfam" id="NF035944">
    <property type="entry name" value="PEPxxWA-CTERM"/>
    <property type="match status" value="1"/>
</dbReference>
<dbReference type="EMBL" id="JBHUFC010000002">
    <property type="protein sequence ID" value="MFD1786641.1"/>
    <property type="molecule type" value="Genomic_DNA"/>
</dbReference>
<name>A0ABW4N9G4_9SPHN</name>
<feature type="signal peptide" evidence="1">
    <location>
        <begin position="1"/>
        <end position="22"/>
    </location>
</feature>